<proteinExistence type="inferred from homology"/>
<comment type="similarity">
    <text evidence="1">Belongs to the P-Pant transferase superfamily. Gsp/Sfp/HetI/AcpT family.</text>
</comment>
<dbReference type="RefSeq" id="WP_150259913.1">
    <property type="nucleotide sequence ID" value="NZ_CP029189.1"/>
</dbReference>
<name>A0A5P2DRD2_STRVZ</name>
<feature type="domain" description="4'-phosphopantetheinyl transferase" evidence="3">
    <location>
        <begin position="113"/>
        <end position="215"/>
    </location>
</feature>
<dbReference type="PANTHER" id="PTHR12215:SF10">
    <property type="entry name" value="L-AMINOADIPATE-SEMIALDEHYDE DEHYDROGENASE-PHOSPHOPANTETHEINYL TRANSFERASE"/>
    <property type="match status" value="1"/>
</dbReference>
<dbReference type="GO" id="GO:0000287">
    <property type="term" value="F:magnesium ion binding"/>
    <property type="evidence" value="ECO:0007669"/>
    <property type="project" value="InterPro"/>
</dbReference>
<dbReference type="EMBL" id="CP029189">
    <property type="protein sequence ID" value="QES57090.1"/>
    <property type="molecule type" value="Genomic_DNA"/>
</dbReference>
<keyword evidence="2 4" id="KW-0808">Transferase</keyword>
<dbReference type="GO" id="GO:0008897">
    <property type="term" value="F:holo-[acyl-carrier-protein] synthase activity"/>
    <property type="evidence" value="ECO:0007669"/>
    <property type="project" value="InterPro"/>
</dbReference>
<dbReference type="SUPFAM" id="SSF56214">
    <property type="entry name" value="4'-phosphopantetheinyl transferase"/>
    <property type="match status" value="2"/>
</dbReference>
<dbReference type="InterPro" id="IPR050559">
    <property type="entry name" value="P-Pant_transferase_sf"/>
</dbReference>
<reference evidence="4 5" key="1">
    <citation type="submission" date="2018-05" db="EMBL/GenBank/DDBJ databases">
        <title>Streptomyces venezuelae.</title>
        <authorList>
            <person name="Kim W."/>
            <person name="Lee N."/>
            <person name="Cho B.-K."/>
        </authorList>
    </citation>
    <scope>NUCLEOTIDE SEQUENCE [LARGE SCALE GENOMIC DNA]</scope>
    <source>
        <strain evidence="4 5">ATCC 21018</strain>
    </source>
</reference>
<dbReference type="Gene3D" id="3.90.470.20">
    <property type="entry name" value="4'-phosphopantetheinyl transferase domain"/>
    <property type="match status" value="2"/>
</dbReference>
<evidence type="ECO:0000256" key="2">
    <source>
        <dbReference type="ARBA" id="ARBA00022679"/>
    </source>
</evidence>
<dbReference type="OrthoDB" id="190168at2"/>
<evidence type="ECO:0000313" key="5">
    <source>
        <dbReference type="Proteomes" id="UP000324101"/>
    </source>
</evidence>
<evidence type="ECO:0000256" key="1">
    <source>
        <dbReference type="ARBA" id="ARBA00010990"/>
    </source>
</evidence>
<evidence type="ECO:0000313" key="4">
    <source>
        <dbReference type="EMBL" id="QES57090.1"/>
    </source>
</evidence>
<dbReference type="AlphaFoldDB" id="A0A5P2DRD2"/>
<dbReference type="GO" id="GO:0005829">
    <property type="term" value="C:cytosol"/>
    <property type="evidence" value="ECO:0007669"/>
    <property type="project" value="TreeGrafter"/>
</dbReference>
<dbReference type="GO" id="GO:0019878">
    <property type="term" value="P:lysine biosynthetic process via aminoadipic acid"/>
    <property type="evidence" value="ECO:0007669"/>
    <property type="project" value="TreeGrafter"/>
</dbReference>
<organism evidence="4 5">
    <name type="scientific">Streptomyces venezuelae</name>
    <dbReference type="NCBI Taxonomy" id="54571"/>
    <lineage>
        <taxon>Bacteria</taxon>
        <taxon>Bacillati</taxon>
        <taxon>Actinomycetota</taxon>
        <taxon>Actinomycetes</taxon>
        <taxon>Kitasatosporales</taxon>
        <taxon>Streptomycetaceae</taxon>
        <taxon>Streptomyces</taxon>
    </lineage>
</organism>
<protein>
    <submittedName>
        <fullName evidence="4">4'-phosphopantetheinyl transferase</fullName>
    </submittedName>
</protein>
<gene>
    <name evidence="4" type="ORF">DEJ51_25315</name>
</gene>
<accession>A0A5P2DRD2</accession>
<dbReference type="InterPro" id="IPR008278">
    <property type="entry name" value="4-PPantetheinyl_Trfase_dom"/>
</dbReference>
<sequence length="237" mass="25729">MPERAAVACLVLWAPALDRAELRGLMSAEERARYERFAEPFDRARFATARALVRTAMGRATGVAPDLVRFDRRCRYCGGPHGKPRVPGTAVRFSLSHSGGRVVLALAEHAEPGVDVERISARQIGRLAPRVLSARELRDLEAVPPADRPAAYHVYWTRKEAVLKAVGRGLSSSLRGITVSGPDRPAELTEWKADFGPPAIAMSDLRPGPGYAAALAVETSGPIDLTERHLDDPLEVP</sequence>
<dbReference type="Pfam" id="PF01648">
    <property type="entry name" value="ACPS"/>
    <property type="match status" value="1"/>
</dbReference>
<dbReference type="PANTHER" id="PTHR12215">
    <property type="entry name" value="PHOSPHOPANTETHEINE TRANSFERASE"/>
    <property type="match status" value="1"/>
</dbReference>
<dbReference type="Proteomes" id="UP000324101">
    <property type="component" value="Chromosome"/>
</dbReference>
<evidence type="ECO:0000259" key="3">
    <source>
        <dbReference type="Pfam" id="PF01648"/>
    </source>
</evidence>
<dbReference type="InterPro" id="IPR037143">
    <property type="entry name" value="4-PPantetheinyl_Trfase_dom_sf"/>
</dbReference>